<gene>
    <name evidence="2" type="ORF">KFE25_011413</name>
</gene>
<dbReference type="Proteomes" id="UP000751190">
    <property type="component" value="Unassembled WGS sequence"/>
</dbReference>
<protein>
    <submittedName>
        <fullName evidence="2">Uncharacterized protein</fullName>
    </submittedName>
</protein>
<sequence>MAARQPPLGEGANADARCTHLSEAQLVQLVRDALAETADTGAARAVRALRNDVWQRHEQLATIRMEVATIRAEFLELMRGAVRAAAGAAPHGAAQREAPVAGRQVAMAAANRAFAQAPTLESPEATRAPPGARSSAGMQMPPPAPRETAGHGEPRVGEAATAAAARVRADGSRDSGGCAAVGRGNCDGGCDTPQHAHFALEFLERPVEELVLGRTIPTFAVRFAASRGVHGLPPTTLTCVLREAGSQKDMPDLLRGQTEVTLRSTGVSIFDGLTLAPGLPLQKGREWHVLVISQPESERSEHGCPYTVVPLISRLIELRTRPRQRASQPARRAGCNGQAARALAAGTATTTDVHSPLCGASLPRCGEIVRRRCAELCAPACALVQPAEADAASTARAAHVGMPCEFADHPPVLAPGAQLHQPVLLAVQQPHQLHPPPPQAARPCAQPLPSCAGFSSLPSSPLAQQLLHAPAAGERWFPAMDMVQHPPSSPLPLHGLVPSPPASPLASLLWPLATAFAATRDGGLLSSLPHSPPGPQEQRPPQPVRLLGERAAAHFGGVCGGLRNDFAQCPPAHPRAPSPGVKLNRSTHILALAGRDSTPAGVEHTCGPAPSAPGTRGSPRPKLSLTVPGDAETQGQG</sequence>
<feature type="region of interest" description="Disordered" evidence="1">
    <location>
        <begin position="523"/>
        <end position="542"/>
    </location>
</feature>
<evidence type="ECO:0000256" key="1">
    <source>
        <dbReference type="SAM" id="MobiDB-lite"/>
    </source>
</evidence>
<feature type="region of interest" description="Disordered" evidence="1">
    <location>
        <begin position="116"/>
        <end position="159"/>
    </location>
</feature>
<proteinExistence type="predicted"/>
<comment type="caution">
    <text evidence="2">The sequence shown here is derived from an EMBL/GenBank/DDBJ whole genome shotgun (WGS) entry which is preliminary data.</text>
</comment>
<accession>A0A8J5X6S6</accession>
<feature type="region of interest" description="Disordered" evidence="1">
    <location>
        <begin position="595"/>
        <end position="637"/>
    </location>
</feature>
<name>A0A8J5X6S6_DIALT</name>
<evidence type="ECO:0000313" key="3">
    <source>
        <dbReference type="Proteomes" id="UP000751190"/>
    </source>
</evidence>
<organism evidence="2 3">
    <name type="scientific">Diacronema lutheri</name>
    <name type="common">Unicellular marine alga</name>
    <name type="synonym">Monochrysis lutheri</name>
    <dbReference type="NCBI Taxonomy" id="2081491"/>
    <lineage>
        <taxon>Eukaryota</taxon>
        <taxon>Haptista</taxon>
        <taxon>Haptophyta</taxon>
        <taxon>Pavlovophyceae</taxon>
        <taxon>Pavlovales</taxon>
        <taxon>Pavlovaceae</taxon>
        <taxon>Diacronema</taxon>
    </lineage>
</organism>
<evidence type="ECO:0000313" key="2">
    <source>
        <dbReference type="EMBL" id="KAG8460638.1"/>
    </source>
</evidence>
<keyword evidence="3" id="KW-1185">Reference proteome</keyword>
<dbReference type="EMBL" id="JAGTXO010000031">
    <property type="protein sequence ID" value="KAG8460638.1"/>
    <property type="molecule type" value="Genomic_DNA"/>
</dbReference>
<dbReference type="AlphaFoldDB" id="A0A8J5X6S6"/>
<feature type="compositionally biased region" description="Pro residues" evidence="1">
    <location>
        <begin position="530"/>
        <end position="542"/>
    </location>
</feature>
<reference evidence="2" key="1">
    <citation type="submission" date="2021-05" db="EMBL/GenBank/DDBJ databases">
        <title>The genome of the haptophyte Pavlova lutheri (Diacronema luteri, Pavlovales) - a model for lipid biosynthesis in eukaryotic algae.</title>
        <authorList>
            <person name="Hulatt C.J."/>
            <person name="Posewitz M.C."/>
        </authorList>
    </citation>
    <scope>NUCLEOTIDE SEQUENCE</scope>
    <source>
        <strain evidence="2">NIVA-4/92</strain>
    </source>
</reference>